<organism evidence="1 2">
    <name type="scientific">Trifolium medium</name>
    <dbReference type="NCBI Taxonomy" id="97028"/>
    <lineage>
        <taxon>Eukaryota</taxon>
        <taxon>Viridiplantae</taxon>
        <taxon>Streptophyta</taxon>
        <taxon>Embryophyta</taxon>
        <taxon>Tracheophyta</taxon>
        <taxon>Spermatophyta</taxon>
        <taxon>Magnoliopsida</taxon>
        <taxon>eudicotyledons</taxon>
        <taxon>Gunneridae</taxon>
        <taxon>Pentapetalae</taxon>
        <taxon>rosids</taxon>
        <taxon>fabids</taxon>
        <taxon>Fabales</taxon>
        <taxon>Fabaceae</taxon>
        <taxon>Papilionoideae</taxon>
        <taxon>50 kb inversion clade</taxon>
        <taxon>NPAAA clade</taxon>
        <taxon>Hologalegina</taxon>
        <taxon>IRL clade</taxon>
        <taxon>Trifolieae</taxon>
        <taxon>Trifolium</taxon>
    </lineage>
</organism>
<sequence length="30" mass="3353">MKLKYNLKAYQILIGVETKMIEGAPQDIGS</sequence>
<proteinExistence type="predicted"/>
<dbReference type="EMBL" id="LXQA010381860">
    <property type="protein sequence ID" value="MCI48112.1"/>
    <property type="molecule type" value="Genomic_DNA"/>
</dbReference>
<feature type="non-terminal residue" evidence="1">
    <location>
        <position position="30"/>
    </location>
</feature>
<reference evidence="1 2" key="1">
    <citation type="journal article" date="2018" name="Front. Plant Sci.">
        <title>Red Clover (Trifolium pratense) and Zigzag Clover (T. medium) - A Picture of Genomic Similarities and Differences.</title>
        <authorList>
            <person name="Dluhosova J."/>
            <person name="Istvanek J."/>
            <person name="Nedelnik J."/>
            <person name="Repkova J."/>
        </authorList>
    </citation>
    <scope>NUCLEOTIDE SEQUENCE [LARGE SCALE GENOMIC DNA]</scope>
    <source>
        <strain evidence="2">cv. 10/8</strain>
        <tissue evidence="1">Leaf</tissue>
    </source>
</reference>
<protein>
    <submittedName>
        <fullName evidence="1">Uncharacterized protein</fullName>
    </submittedName>
</protein>
<dbReference type="Proteomes" id="UP000265520">
    <property type="component" value="Unassembled WGS sequence"/>
</dbReference>
<dbReference type="AlphaFoldDB" id="A0A392SI22"/>
<accession>A0A392SI22</accession>
<keyword evidence="2" id="KW-1185">Reference proteome</keyword>
<evidence type="ECO:0000313" key="2">
    <source>
        <dbReference type="Proteomes" id="UP000265520"/>
    </source>
</evidence>
<name>A0A392SI22_9FABA</name>
<comment type="caution">
    <text evidence="1">The sequence shown here is derived from an EMBL/GenBank/DDBJ whole genome shotgun (WGS) entry which is preliminary data.</text>
</comment>
<evidence type="ECO:0000313" key="1">
    <source>
        <dbReference type="EMBL" id="MCI48112.1"/>
    </source>
</evidence>